<comment type="similarity">
    <text evidence="1 5">Belongs to the glycosyl hydrolase 32 family.</text>
</comment>
<dbReference type="RefSeq" id="WP_123048394.1">
    <property type="nucleotide sequence ID" value="NZ_PTJO01000005.1"/>
</dbReference>
<keyword evidence="3 5" id="KW-0378">Hydrolase</keyword>
<dbReference type="PANTHER" id="PTHR43101">
    <property type="entry name" value="BETA-FRUCTOSIDASE"/>
    <property type="match status" value="1"/>
</dbReference>
<evidence type="ECO:0000256" key="3">
    <source>
        <dbReference type="ARBA" id="ARBA00022801"/>
    </source>
</evidence>
<evidence type="ECO:0000256" key="5">
    <source>
        <dbReference type="RuleBase" id="RU362110"/>
    </source>
</evidence>
<dbReference type="SMART" id="SM00640">
    <property type="entry name" value="Glyco_32"/>
    <property type="match status" value="1"/>
</dbReference>
<name>A0A3M8K5H6_9CORY</name>
<proteinExistence type="inferred from homology"/>
<dbReference type="Proteomes" id="UP000266975">
    <property type="component" value="Unassembled WGS sequence"/>
</dbReference>
<dbReference type="Gene3D" id="2.115.10.20">
    <property type="entry name" value="Glycosyl hydrolase domain, family 43"/>
    <property type="match status" value="1"/>
</dbReference>
<reference evidence="8 9" key="1">
    <citation type="submission" date="2018-02" db="EMBL/GenBank/DDBJ databases">
        <title>Corynebacterium alimpuense sp. nov., a marine obligate actinomycete isolated from sediments of Valparaiso bay, Chile.</title>
        <authorList>
            <person name="Claverias F."/>
            <person name="Gonzales-Siles L."/>
            <person name="Salva-Serra F."/>
            <person name="Inganaes E."/>
            <person name="Molin K."/>
            <person name="Cumsille A."/>
            <person name="Undabarrena A."/>
            <person name="Couve E."/>
            <person name="Moore E.R.B."/>
            <person name="Gomila M."/>
            <person name="Camara B."/>
        </authorList>
    </citation>
    <scope>NUCLEOTIDE SEQUENCE [LARGE SCALE GENOMIC DNA]</scope>
    <source>
        <strain evidence="8 9">CCUG 69366</strain>
    </source>
</reference>
<dbReference type="AlphaFoldDB" id="A0A3M8K5H6"/>
<protein>
    <recommendedName>
        <fullName evidence="2">beta-fructofuranosidase</fullName>
        <ecNumber evidence="2">3.2.1.26</ecNumber>
    </recommendedName>
</protein>
<evidence type="ECO:0000259" key="7">
    <source>
        <dbReference type="Pfam" id="PF08244"/>
    </source>
</evidence>
<dbReference type="SUPFAM" id="SSF75005">
    <property type="entry name" value="Arabinanase/levansucrase/invertase"/>
    <property type="match status" value="1"/>
</dbReference>
<dbReference type="InterPro" id="IPR023296">
    <property type="entry name" value="Glyco_hydro_beta-prop_sf"/>
</dbReference>
<keyword evidence="4 5" id="KW-0326">Glycosidase</keyword>
<dbReference type="EMBL" id="PTJO01000005">
    <property type="protein sequence ID" value="RNE48461.1"/>
    <property type="molecule type" value="Genomic_DNA"/>
</dbReference>
<accession>A0A3M8K5H6</accession>
<evidence type="ECO:0000256" key="4">
    <source>
        <dbReference type="ARBA" id="ARBA00023295"/>
    </source>
</evidence>
<organism evidence="8 9">
    <name type="scientific">Corynebacterium alimapuense</name>
    <dbReference type="NCBI Taxonomy" id="1576874"/>
    <lineage>
        <taxon>Bacteria</taxon>
        <taxon>Bacillati</taxon>
        <taxon>Actinomycetota</taxon>
        <taxon>Actinomycetes</taxon>
        <taxon>Mycobacteriales</taxon>
        <taxon>Corynebacteriaceae</taxon>
        <taxon>Corynebacterium</taxon>
    </lineage>
</organism>
<dbReference type="InterPro" id="IPR001362">
    <property type="entry name" value="Glyco_hydro_32"/>
</dbReference>
<dbReference type="InterPro" id="IPR013189">
    <property type="entry name" value="Glyco_hydro_32_C"/>
</dbReference>
<evidence type="ECO:0000313" key="9">
    <source>
        <dbReference type="Proteomes" id="UP000266975"/>
    </source>
</evidence>
<evidence type="ECO:0000256" key="1">
    <source>
        <dbReference type="ARBA" id="ARBA00009902"/>
    </source>
</evidence>
<dbReference type="InterPro" id="IPR051214">
    <property type="entry name" value="GH32_Enzymes"/>
</dbReference>
<dbReference type="EC" id="3.2.1.26" evidence="2"/>
<feature type="domain" description="Glycosyl hydrolase family 32 N-terminal" evidence="6">
    <location>
        <begin position="11"/>
        <end position="338"/>
    </location>
</feature>
<dbReference type="InterPro" id="IPR013148">
    <property type="entry name" value="Glyco_hydro_32_N"/>
</dbReference>
<keyword evidence="9" id="KW-1185">Reference proteome</keyword>
<gene>
    <name evidence="8" type="ORF">C5L39_08115</name>
</gene>
<dbReference type="PANTHER" id="PTHR43101:SF1">
    <property type="entry name" value="BETA-FRUCTOSIDASE"/>
    <property type="match status" value="1"/>
</dbReference>
<dbReference type="InterPro" id="IPR013320">
    <property type="entry name" value="ConA-like_dom_sf"/>
</dbReference>
<comment type="caution">
    <text evidence="8">The sequence shown here is derived from an EMBL/GenBank/DDBJ whole genome shotgun (WGS) entry which is preliminary data.</text>
</comment>
<dbReference type="OrthoDB" id="9776657at2"/>
<dbReference type="GO" id="GO:0005975">
    <property type="term" value="P:carbohydrate metabolic process"/>
    <property type="evidence" value="ECO:0007669"/>
    <property type="project" value="InterPro"/>
</dbReference>
<dbReference type="Pfam" id="PF00251">
    <property type="entry name" value="Glyco_hydro_32N"/>
    <property type="match status" value="1"/>
</dbReference>
<evidence type="ECO:0000313" key="8">
    <source>
        <dbReference type="EMBL" id="RNE48461.1"/>
    </source>
</evidence>
<dbReference type="Pfam" id="PF08244">
    <property type="entry name" value="Glyco_hydro_32C"/>
    <property type="match status" value="1"/>
</dbReference>
<evidence type="ECO:0000256" key="2">
    <source>
        <dbReference type="ARBA" id="ARBA00012758"/>
    </source>
</evidence>
<feature type="domain" description="Glycosyl hydrolase family 32 C-terminal" evidence="7">
    <location>
        <begin position="383"/>
        <end position="459"/>
    </location>
</feature>
<evidence type="ECO:0000259" key="6">
    <source>
        <dbReference type="Pfam" id="PF00251"/>
    </source>
</evidence>
<dbReference type="GO" id="GO:0004564">
    <property type="term" value="F:beta-fructofuranosidase activity"/>
    <property type="evidence" value="ECO:0007669"/>
    <property type="project" value="UniProtKB-EC"/>
</dbReference>
<dbReference type="SUPFAM" id="SSF49899">
    <property type="entry name" value="Concanavalin A-like lectins/glucanases"/>
    <property type="match status" value="1"/>
</dbReference>
<dbReference type="Gene3D" id="2.60.120.560">
    <property type="entry name" value="Exo-inulinase, domain 1"/>
    <property type="match status" value="1"/>
</dbReference>
<sequence>MSIRSYRPELHITAESGVLEAPAGVLLDGDTWHLFYQYRPTPDSPSRWAHVISEDGPFDWEVCEDAIAPTDQELELRAGSVVSAEDGLDLYFTSITSTGASIQVAHLADLSSPYLLSEDELAVDPRVSRVGEVVNDQAGHIRFRSPCVVPDWESPDNRDAGYDGWLMLAVTGPSGQPSPMVLSSDNGRDWDLVGPLTYEGDPGFEAASIVVGPRLIHLRDEVDEQIYDVLLVTLETSGLDVSGYLVGTLTGATFKVRTGFNRIDYGHDFTRPRNTNVTPDTINVEQHHRHATLFGLLNGIGRLDSPDQHLSFRTEGWSNILSLPRVATLQGGLLFQTPPAGLPEAITRTQGACSWTGLCEVDDGSRLTAEIIDGTGQIGAVITHSGTHLNLDRSMNPHHAGDLASSVKLVEADTDSLSIFVDGSAVEVFADGGAVTMASRVYLESGCREIRVTTTGNAEVIRSWERKPLSSAGLPDFGEPSPDE</sequence>